<gene>
    <name evidence="1" type="ORF">GII31_10140</name>
</gene>
<protein>
    <submittedName>
        <fullName evidence="1">Uncharacterized protein</fullName>
    </submittedName>
</protein>
<sequence>MIDFQFRNDCDFFTIDPVAYLPALGDRGLTGYRTELDAIRGSLGRVPAGAESWQVPDQHTRFLLRYNDQRLAVADRDIDAIIDTHVRDESVAAHLTDTAKAFEEIGPAGDRPGIGFCRAWAWLHQ</sequence>
<evidence type="ECO:0000313" key="2">
    <source>
        <dbReference type="Proteomes" id="UP001059836"/>
    </source>
</evidence>
<dbReference type="Proteomes" id="UP001059836">
    <property type="component" value="Chromosome"/>
</dbReference>
<keyword evidence="2" id="KW-1185">Reference proteome</keyword>
<reference evidence="1" key="1">
    <citation type="journal article" date="2021" name="Nat. Microbiol.">
        <title>Cocultivation of an ultrasmall environmental parasitic bacterium with lytic ability against bacteria associated with wastewater foams.</title>
        <authorList>
            <person name="Batinovic S."/>
            <person name="Rose J.J.A."/>
            <person name="Ratcliffe J."/>
            <person name="Seviour R.J."/>
            <person name="Petrovski S."/>
        </authorList>
    </citation>
    <scope>NUCLEOTIDE SEQUENCE</scope>
    <source>
        <strain evidence="1">CON9</strain>
    </source>
</reference>
<proteinExistence type="predicted"/>
<name>A0ABX6IH61_9ACTN</name>
<organism evidence="1 2">
    <name type="scientific">Gordonia pseudamarae</name>
    <dbReference type="NCBI Taxonomy" id="2831662"/>
    <lineage>
        <taxon>Bacteria</taxon>
        <taxon>Bacillati</taxon>
        <taxon>Actinomycetota</taxon>
        <taxon>Actinomycetes</taxon>
        <taxon>Mycobacteriales</taxon>
        <taxon>Gordoniaceae</taxon>
        <taxon>Gordonia</taxon>
    </lineage>
</organism>
<dbReference type="RefSeq" id="WP_213249182.1">
    <property type="nucleotide sequence ID" value="NZ_CP045806.1"/>
</dbReference>
<evidence type="ECO:0000313" key="1">
    <source>
        <dbReference type="EMBL" id="QHN35190.1"/>
    </source>
</evidence>
<dbReference type="EMBL" id="CP045809">
    <property type="protein sequence ID" value="QHN35190.1"/>
    <property type="molecule type" value="Genomic_DNA"/>
</dbReference>
<accession>A0ABX6IH61</accession>